<dbReference type="OrthoDB" id="6772038at2759"/>
<reference evidence="2" key="1">
    <citation type="submission" date="2022-01" db="EMBL/GenBank/DDBJ databases">
        <authorList>
            <person name="King R."/>
        </authorList>
    </citation>
    <scope>NUCLEOTIDE SEQUENCE</scope>
</reference>
<dbReference type="PANTHER" id="PTHR36159:SF1">
    <property type="entry name" value="RETROVIRUS-RELATED POL POLYPROTEIN FROM TRANSPOSON 412-LIKE PROTEIN"/>
    <property type="match status" value="1"/>
</dbReference>
<evidence type="ECO:0000313" key="3">
    <source>
        <dbReference type="Proteomes" id="UP001153636"/>
    </source>
</evidence>
<name>A0A9P0CV76_9CUCU</name>
<accession>A0A9P0CV76</accession>
<dbReference type="InterPro" id="IPR049512">
    <property type="entry name" value="DJR-like_dom"/>
</dbReference>
<evidence type="ECO:0000259" key="1">
    <source>
        <dbReference type="Pfam" id="PF21738"/>
    </source>
</evidence>
<dbReference type="PANTHER" id="PTHR36159">
    <property type="entry name" value="PROTEIN CBG23766"/>
    <property type="match status" value="1"/>
</dbReference>
<feature type="domain" description="Double jelly roll-like" evidence="1">
    <location>
        <begin position="5"/>
        <end position="215"/>
    </location>
</feature>
<proteinExistence type="predicted"/>
<sequence length="218" mass="25411">MSIGGWNYPNKPHLNKQHKFSLVMRMDHLFNVLNDYTLVTCGNQIFRLIRARNDNDFIIITEKPIASGGIIDTTAKIIIESLELRVKHIFPNDEIKIELIESIKKDRSILIPFRKWELNELPAITAGAKREIWSVKTSASVERPRFVIVCFQTDKRSNVKANAICFDDANVSSIRLSLNGEYWPNERIQHDFKNDDYMMAFHDYTEFYSSYSNCNILF</sequence>
<organism evidence="2 3">
    <name type="scientific">Psylliodes chrysocephalus</name>
    <dbReference type="NCBI Taxonomy" id="3402493"/>
    <lineage>
        <taxon>Eukaryota</taxon>
        <taxon>Metazoa</taxon>
        <taxon>Ecdysozoa</taxon>
        <taxon>Arthropoda</taxon>
        <taxon>Hexapoda</taxon>
        <taxon>Insecta</taxon>
        <taxon>Pterygota</taxon>
        <taxon>Neoptera</taxon>
        <taxon>Endopterygota</taxon>
        <taxon>Coleoptera</taxon>
        <taxon>Polyphaga</taxon>
        <taxon>Cucujiformia</taxon>
        <taxon>Chrysomeloidea</taxon>
        <taxon>Chrysomelidae</taxon>
        <taxon>Galerucinae</taxon>
        <taxon>Alticini</taxon>
        <taxon>Psylliodes</taxon>
    </lineage>
</organism>
<dbReference type="AlphaFoldDB" id="A0A9P0CV76"/>
<gene>
    <name evidence="2" type="ORF">PSYICH_LOCUS6730</name>
</gene>
<dbReference type="EMBL" id="OV651814">
    <property type="protein sequence ID" value="CAH1106813.1"/>
    <property type="molecule type" value="Genomic_DNA"/>
</dbReference>
<dbReference type="Proteomes" id="UP001153636">
    <property type="component" value="Chromosome 2"/>
</dbReference>
<keyword evidence="3" id="KW-1185">Reference proteome</keyword>
<protein>
    <recommendedName>
        <fullName evidence="1">Double jelly roll-like domain-containing protein</fullName>
    </recommendedName>
</protein>
<evidence type="ECO:0000313" key="2">
    <source>
        <dbReference type="EMBL" id="CAH1106813.1"/>
    </source>
</evidence>
<dbReference type="Pfam" id="PF21738">
    <property type="entry name" value="DJR-like_dom"/>
    <property type="match status" value="1"/>
</dbReference>